<keyword evidence="13" id="KW-1185">Reference proteome</keyword>
<name>A0A1I8BTH1_MELHA</name>
<keyword evidence="3 11" id="KW-0813">Transport</keyword>
<evidence type="ECO:0000256" key="12">
    <source>
        <dbReference type="SAM" id="Phobius"/>
    </source>
</evidence>
<evidence type="ECO:0000313" key="13">
    <source>
        <dbReference type="Proteomes" id="UP000095281"/>
    </source>
</evidence>
<protein>
    <submittedName>
        <fullName evidence="14">Solute carrier family 25 member 46</fullName>
    </submittedName>
</protein>
<keyword evidence="9 10" id="KW-0472">Membrane</keyword>
<accession>A0A1I8BTH1</accession>
<evidence type="ECO:0000256" key="7">
    <source>
        <dbReference type="ARBA" id="ARBA00022989"/>
    </source>
</evidence>
<evidence type="ECO:0000256" key="6">
    <source>
        <dbReference type="ARBA" id="ARBA00022787"/>
    </source>
</evidence>
<dbReference type="PROSITE" id="PS50920">
    <property type="entry name" value="SOLCAR"/>
    <property type="match status" value="1"/>
</dbReference>
<evidence type="ECO:0000256" key="10">
    <source>
        <dbReference type="PROSITE-ProRule" id="PRU00282"/>
    </source>
</evidence>
<dbReference type="InterPro" id="IPR018108">
    <property type="entry name" value="MCP_transmembrane"/>
</dbReference>
<keyword evidence="8" id="KW-0496">Mitochondrion</keyword>
<keyword evidence="4 10" id="KW-0812">Transmembrane</keyword>
<evidence type="ECO:0000313" key="14">
    <source>
        <dbReference type="WBParaSite" id="MhA1_Contig579.frz3.gene4"/>
    </source>
</evidence>
<evidence type="ECO:0000256" key="11">
    <source>
        <dbReference type="RuleBase" id="RU000488"/>
    </source>
</evidence>
<dbReference type="Proteomes" id="UP000095281">
    <property type="component" value="Unplaced"/>
</dbReference>
<keyword evidence="5" id="KW-0677">Repeat</keyword>
<dbReference type="WBParaSite" id="MhA1_Contig579.frz3.gene4">
    <property type="protein sequence ID" value="MhA1_Contig579.frz3.gene4"/>
    <property type="gene ID" value="MhA1_Contig579.frz3.gene4"/>
</dbReference>
<feature type="transmembrane region" description="Helical" evidence="12">
    <location>
        <begin position="125"/>
        <end position="144"/>
    </location>
</feature>
<evidence type="ECO:0000256" key="5">
    <source>
        <dbReference type="ARBA" id="ARBA00022737"/>
    </source>
</evidence>
<dbReference type="Gene3D" id="1.50.40.10">
    <property type="entry name" value="Mitochondrial carrier domain"/>
    <property type="match status" value="1"/>
</dbReference>
<dbReference type="GO" id="GO:0090149">
    <property type="term" value="P:mitochondrial membrane fission"/>
    <property type="evidence" value="ECO:0007669"/>
    <property type="project" value="InterPro"/>
</dbReference>
<dbReference type="OMA" id="RQCQVNH"/>
<evidence type="ECO:0000256" key="8">
    <source>
        <dbReference type="ARBA" id="ARBA00023128"/>
    </source>
</evidence>
<keyword evidence="7 12" id="KW-1133">Transmembrane helix</keyword>
<feature type="transmembrane region" description="Helical" evidence="12">
    <location>
        <begin position="21"/>
        <end position="38"/>
    </location>
</feature>
<comment type="similarity">
    <text evidence="2 11">Belongs to the mitochondrial carrier (TC 2.A.29) family.</text>
</comment>
<organism evidence="13 14">
    <name type="scientific">Meloidogyne hapla</name>
    <name type="common">Root-knot nematode worm</name>
    <dbReference type="NCBI Taxonomy" id="6305"/>
    <lineage>
        <taxon>Eukaryota</taxon>
        <taxon>Metazoa</taxon>
        <taxon>Ecdysozoa</taxon>
        <taxon>Nematoda</taxon>
        <taxon>Chromadorea</taxon>
        <taxon>Rhabditida</taxon>
        <taxon>Tylenchina</taxon>
        <taxon>Tylenchomorpha</taxon>
        <taxon>Tylenchoidea</taxon>
        <taxon>Meloidogynidae</taxon>
        <taxon>Meloidogyninae</taxon>
        <taxon>Meloidogyne</taxon>
    </lineage>
</organism>
<dbReference type="Pfam" id="PF00153">
    <property type="entry name" value="Mito_carr"/>
    <property type="match status" value="1"/>
</dbReference>
<dbReference type="AlphaFoldDB" id="A0A1I8BTH1"/>
<dbReference type="InterPro" id="IPR023395">
    <property type="entry name" value="MCP_dom_sf"/>
</dbReference>
<proteinExistence type="inferred from homology"/>
<evidence type="ECO:0000256" key="9">
    <source>
        <dbReference type="ARBA" id="ARBA00023136"/>
    </source>
</evidence>
<evidence type="ECO:0000256" key="2">
    <source>
        <dbReference type="ARBA" id="ARBA00006375"/>
    </source>
</evidence>
<evidence type="ECO:0000256" key="4">
    <source>
        <dbReference type="ARBA" id="ARBA00022692"/>
    </source>
</evidence>
<dbReference type="PANTHER" id="PTHR21252">
    <property type="entry name" value="TB1 PROTEIN-RELATED"/>
    <property type="match status" value="1"/>
</dbReference>
<evidence type="ECO:0000256" key="3">
    <source>
        <dbReference type="ARBA" id="ARBA00022448"/>
    </source>
</evidence>
<dbReference type="InterPro" id="IPR039158">
    <property type="entry name" value="SLC25A46"/>
</dbReference>
<sequence length="434" mass="48688">MSSFSTGVGGVGHSKPYKGDALAALGLGFANFFNGVIIRHPFVVLRRQCQIHDHAYRKHLVPTTLVPVIFKLTAKDGFLSLWKGVVGNGVLWAFSSVSELVIAELLGLPKSFVPDGSSQRFWRHVWLKTFTFIFCTPVIVTAFLETVRTGTGLSEDLQIAEIITKGYERLRQDVFGGSAVAEGVRRRHSLLWLAFPTSFHQTVHFLVCQYVYTTSYAWTRTFVSRKLPSERRRYHTIMPELFSSMTSVFIADIICYPLETVLHRLYIQGTRTLIDNLDSGAEALVPAGRYSGIFDCFSSIIRKEGVTALFSGIGAIFLQYMLQHCVAGITYWLLDRGTRGYTSGHLQIKMGSSEFVDVTNVETTYDPFAKNNIPQNPSAQFAATSLNTSQPSTSGLFPSFAQVQKQKNFVNEDPFLSALQRRKSDRQPHEFDYK</sequence>
<dbReference type="PANTHER" id="PTHR21252:SF2">
    <property type="entry name" value="MITOCHONDRIAL OUTER MEMBRANE PROTEIN SLC25A46"/>
    <property type="match status" value="1"/>
</dbReference>
<keyword evidence="6" id="KW-1000">Mitochondrion outer membrane</keyword>
<feature type="repeat" description="Solcar" evidence="10">
    <location>
        <begin position="235"/>
        <end position="337"/>
    </location>
</feature>
<reference evidence="14" key="1">
    <citation type="submission" date="2016-11" db="UniProtKB">
        <authorList>
            <consortium name="WormBaseParasite"/>
        </authorList>
    </citation>
    <scope>IDENTIFICATION</scope>
</reference>
<dbReference type="GO" id="GO:0005741">
    <property type="term" value="C:mitochondrial outer membrane"/>
    <property type="evidence" value="ECO:0007669"/>
    <property type="project" value="UniProtKB-SubCell"/>
</dbReference>
<dbReference type="SUPFAM" id="SSF103506">
    <property type="entry name" value="Mitochondrial carrier"/>
    <property type="match status" value="1"/>
</dbReference>
<comment type="subcellular location">
    <subcellularLocation>
        <location evidence="1">Mitochondrion outer membrane</location>
        <topology evidence="1">Multi-pass membrane protein</topology>
    </subcellularLocation>
</comment>
<evidence type="ECO:0000256" key="1">
    <source>
        <dbReference type="ARBA" id="ARBA00004374"/>
    </source>
</evidence>